<dbReference type="PhylomeDB" id="B4H086"/>
<dbReference type="InterPro" id="IPR016161">
    <property type="entry name" value="Ald_DH/histidinol_DH"/>
</dbReference>
<dbReference type="InterPro" id="IPR009961">
    <property type="entry name" value="DUF1487"/>
</dbReference>
<dbReference type="EMBL" id="CH479200">
    <property type="protein sequence ID" value="EDW29681.1"/>
    <property type="molecule type" value="Genomic_DNA"/>
</dbReference>
<dbReference type="OMA" id="WNEKLAC"/>
<dbReference type="PANTHER" id="PTHR21644:SF0">
    <property type="entry name" value="AT02555P-RELATED"/>
    <property type="match status" value="1"/>
</dbReference>
<reference evidence="1 2" key="1">
    <citation type="journal article" date="2007" name="Nature">
        <title>Evolution of genes and genomes on the Drosophila phylogeny.</title>
        <authorList>
            <consortium name="Drosophila 12 Genomes Consortium"/>
            <person name="Clark A.G."/>
            <person name="Eisen M.B."/>
            <person name="Smith D.R."/>
            <person name="Bergman C.M."/>
            <person name="Oliver B."/>
            <person name="Markow T.A."/>
            <person name="Kaufman T.C."/>
            <person name="Kellis M."/>
            <person name="Gelbart W."/>
            <person name="Iyer V.N."/>
            <person name="Pollard D.A."/>
            <person name="Sackton T.B."/>
            <person name="Larracuente A.M."/>
            <person name="Singh N.D."/>
            <person name="Abad J.P."/>
            <person name="Abt D.N."/>
            <person name="Adryan B."/>
            <person name="Aguade M."/>
            <person name="Akashi H."/>
            <person name="Anderson W.W."/>
            <person name="Aquadro C.F."/>
            <person name="Ardell D.H."/>
            <person name="Arguello R."/>
            <person name="Artieri C.G."/>
            <person name="Barbash D.A."/>
            <person name="Barker D."/>
            <person name="Barsanti P."/>
            <person name="Batterham P."/>
            <person name="Batzoglou S."/>
            <person name="Begun D."/>
            <person name="Bhutkar A."/>
            <person name="Blanco E."/>
            <person name="Bosak S.A."/>
            <person name="Bradley R.K."/>
            <person name="Brand A.D."/>
            <person name="Brent M.R."/>
            <person name="Brooks A.N."/>
            <person name="Brown R.H."/>
            <person name="Butlin R.K."/>
            <person name="Caggese C."/>
            <person name="Calvi B.R."/>
            <person name="Bernardo de Carvalho A."/>
            <person name="Caspi A."/>
            <person name="Castrezana S."/>
            <person name="Celniker S.E."/>
            <person name="Chang J.L."/>
            <person name="Chapple C."/>
            <person name="Chatterji S."/>
            <person name="Chinwalla A."/>
            <person name="Civetta A."/>
            <person name="Clifton S.W."/>
            <person name="Comeron J.M."/>
            <person name="Costello J.C."/>
            <person name="Coyne J.A."/>
            <person name="Daub J."/>
            <person name="David R.G."/>
            <person name="Delcher A.L."/>
            <person name="Delehaunty K."/>
            <person name="Do C.B."/>
            <person name="Ebling H."/>
            <person name="Edwards K."/>
            <person name="Eickbush T."/>
            <person name="Evans J.D."/>
            <person name="Filipski A."/>
            <person name="Findeiss S."/>
            <person name="Freyhult E."/>
            <person name="Fulton L."/>
            <person name="Fulton R."/>
            <person name="Garcia A.C."/>
            <person name="Gardiner A."/>
            <person name="Garfield D.A."/>
            <person name="Garvin B.E."/>
            <person name="Gibson G."/>
            <person name="Gilbert D."/>
            <person name="Gnerre S."/>
            <person name="Godfrey J."/>
            <person name="Good R."/>
            <person name="Gotea V."/>
            <person name="Gravely B."/>
            <person name="Greenberg A.J."/>
            <person name="Griffiths-Jones S."/>
            <person name="Gross S."/>
            <person name="Guigo R."/>
            <person name="Gustafson E.A."/>
            <person name="Haerty W."/>
            <person name="Hahn M.W."/>
            <person name="Halligan D.L."/>
            <person name="Halpern A.L."/>
            <person name="Halter G.M."/>
            <person name="Han M.V."/>
            <person name="Heger A."/>
            <person name="Hillier L."/>
            <person name="Hinrichs A.S."/>
            <person name="Holmes I."/>
            <person name="Hoskins R.A."/>
            <person name="Hubisz M.J."/>
            <person name="Hultmark D."/>
            <person name="Huntley M.A."/>
            <person name="Jaffe D.B."/>
            <person name="Jagadeeshan S."/>
            <person name="Jeck W.R."/>
            <person name="Johnson J."/>
            <person name="Jones C.D."/>
            <person name="Jordan W.C."/>
            <person name="Karpen G.H."/>
            <person name="Kataoka E."/>
            <person name="Keightley P.D."/>
            <person name="Kheradpour P."/>
            <person name="Kirkness E.F."/>
            <person name="Koerich L.B."/>
            <person name="Kristiansen K."/>
            <person name="Kudrna D."/>
            <person name="Kulathinal R.J."/>
            <person name="Kumar S."/>
            <person name="Kwok R."/>
            <person name="Lander E."/>
            <person name="Langley C.H."/>
            <person name="Lapoint R."/>
            <person name="Lazzaro B.P."/>
            <person name="Lee S.J."/>
            <person name="Levesque L."/>
            <person name="Li R."/>
            <person name="Lin C.F."/>
            <person name="Lin M.F."/>
            <person name="Lindblad-Toh K."/>
            <person name="Llopart A."/>
            <person name="Long M."/>
            <person name="Low L."/>
            <person name="Lozovsky E."/>
            <person name="Lu J."/>
            <person name="Luo M."/>
            <person name="Machado C.A."/>
            <person name="Makalowski W."/>
            <person name="Marzo M."/>
            <person name="Matsuda M."/>
            <person name="Matzkin L."/>
            <person name="McAllister B."/>
            <person name="McBride C.S."/>
            <person name="McKernan B."/>
            <person name="McKernan K."/>
            <person name="Mendez-Lago M."/>
            <person name="Minx P."/>
            <person name="Mollenhauer M.U."/>
            <person name="Montooth K."/>
            <person name="Mount S.M."/>
            <person name="Mu X."/>
            <person name="Myers E."/>
            <person name="Negre B."/>
            <person name="Newfeld S."/>
            <person name="Nielsen R."/>
            <person name="Noor M.A."/>
            <person name="O'Grady P."/>
            <person name="Pachter L."/>
            <person name="Papaceit M."/>
            <person name="Parisi M.J."/>
            <person name="Parisi M."/>
            <person name="Parts L."/>
            <person name="Pedersen J.S."/>
            <person name="Pesole G."/>
            <person name="Phillippy A.M."/>
            <person name="Ponting C.P."/>
            <person name="Pop M."/>
            <person name="Porcelli D."/>
            <person name="Powell J.R."/>
            <person name="Prohaska S."/>
            <person name="Pruitt K."/>
            <person name="Puig M."/>
            <person name="Quesneville H."/>
            <person name="Ram K.R."/>
            <person name="Rand D."/>
            <person name="Rasmussen M.D."/>
            <person name="Reed L.K."/>
            <person name="Reenan R."/>
            <person name="Reily A."/>
            <person name="Remington K.A."/>
            <person name="Rieger T.T."/>
            <person name="Ritchie M.G."/>
            <person name="Robin C."/>
            <person name="Rogers Y.H."/>
            <person name="Rohde C."/>
            <person name="Rozas J."/>
            <person name="Rubenfield M.J."/>
            <person name="Ruiz A."/>
            <person name="Russo S."/>
            <person name="Salzberg S.L."/>
            <person name="Sanchez-Gracia A."/>
            <person name="Saranga D.J."/>
            <person name="Sato H."/>
            <person name="Schaeffer S.W."/>
            <person name="Schatz M.C."/>
            <person name="Schlenke T."/>
            <person name="Schwartz R."/>
            <person name="Segarra C."/>
            <person name="Singh R.S."/>
            <person name="Sirot L."/>
            <person name="Sirota M."/>
            <person name="Sisneros N.B."/>
            <person name="Smith C.D."/>
            <person name="Smith T.F."/>
            <person name="Spieth J."/>
            <person name="Stage D.E."/>
            <person name="Stark A."/>
            <person name="Stephan W."/>
            <person name="Strausberg R.L."/>
            <person name="Strempel S."/>
            <person name="Sturgill D."/>
            <person name="Sutton G."/>
            <person name="Sutton G.G."/>
            <person name="Tao W."/>
            <person name="Teichmann S."/>
            <person name="Tobari Y.N."/>
            <person name="Tomimura Y."/>
            <person name="Tsolas J.M."/>
            <person name="Valente V.L."/>
            <person name="Venter E."/>
            <person name="Venter J.C."/>
            <person name="Vicario S."/>
            <person name="Vieira F.G."/>
            <person name="Vilella A.J."/>
            <person name="Villasante A."/>
            <person name="Walenz B."/>
            <person name="Wang J."/>
            <person name="Wasserman M."/>
            <person name="Watts T."/>
            <person name="Wilson D."/>
            <person name="Wilson R.K."/>
            <person name="Wing R.A."/>
            <person name="Wolfner M.F."/>
            <person name="Wong A."/>
            <person name="Wong G.K."/>
            <person name="Wu C.I."/>
            <person name="Wu G."/>
            <person name="Yamamoto D."/>
            <person name="Yang H.P."/>
            <person name="Yang S.P."/>
            <person name="Yorke J.A."/>
            <person name="Yoshida K."/>
            <person name="Zdobnov E."/>
            <person name="Zhang P."/>
            <person name="Zhang Y."/>
            <person name="Zimin A.V."/>
            <person name="Baldwin J."/>
            <person name="Abdouelleil A."/>
            <person name="Abdulkadir J."/>
            <person name="Abebe A."/>
            <person name="Abera B."/>
            <person name="Abreu J."/>
            <person name="Acer S.C."/>
            <person name="Aftuck L."/>
            <person name="Alexander A."/>
            <person name="An P."/>
            <person name="Anderson E."/>
            <person name="Anderson S."/>
            <person name="Arachi H."/>
            <person name="Azer M."/>
            <person name="Bachantsang P."/>
            <person name="Barry A."/>
            <person name="Bayul T."/>
            <person name="Berlin A."/>
            <person name="Bessette D."/>
            <person name="Bloom T."/>
            <person name="Blye J."/>
            <person name="Boguslavskiy L."/>
            <person name="Bonnet C."/>
            <person name="Boukhgalter B."/>
            <person name="Bourzgui I."/>
            <person name="Brown A."/>
            <person name="Cahill P."/>
            <person name="Channer S."/>
            <person name="Cheshatsang Y."/>
            <person name="Chuda L."/>
            <person name="Citroen M."/>
            <person name="Collymore A."/>
            <person name="Cooke P."/>
            <person name="Costello M."/>
            <person name="D'Aco K."/>
            <person name="Daza R."/>
            <person name="De Haan G."/>
            <person name="DeGray S."/>
            <person name="DeMaso C."/>
            <person name="Dhargay N."/>
            <person name="Dooley K."/>
            <person name="Dooley E."/>
            <person name="Doricent M."/>
            <person name="Dorje P."/>
            <person name="Dorjee K."/>
            <person name="Dupes A."/>
            <person name="Elong R."/>
            <person name="Falk J."/>
            <person name="Farina A."/>
            <person name="Faro S."/>
            <person name="Ferguson D."/>
            <person name="Fisher S."/>
            <person name="Foley C.D."/>
            <person name="Franke A."/>
            <person name="Friedrich D."/>
            <person name="Gadbois L."/>
            <person name="Gearin G."/>
            <person name="Gearin C.R."/>
            <person name="Giannoukos G."/>
            <person name="Goode T."/>
            <person name="Graham J."/>
            <person name="Grandbois E."/>
            <person name="Grewal S."/>
            <person name="Gyaltsen K."/>
            <person name="Hafez N."/>
            <person name="Hagos B."/>
            <person name="Hall J."/>
            <person name="Henson C."/>
            <person name="Hollinger A."/>
            <person name="Honan T."/>
            <person name="Huard M.D."/>
            <person name="Hughes L."/>
            <person name="Hurhula B."/>
            <person name="Husby M.E."/>
            <person name="Kamat A."/>
            <person name="Kanga B."/>
            <person name="Kashin S."/>
            <person name="Khazanovich D."/>
            <person name="Kisner P."/>
            <person name="Lance K."/>
            <person name="Lara M."/>
            <person name="Lee W."/>
            <person name="Lennon N."/>
            <person name="Letendre F."/>
            <person name="LeVine R."/>
            <person name="Lipovsky A."/>
            <person name="Liu X."/>
            <person name="Liu J."/>
            <person name="Liu S."/>
            <person name="Lokyitsang T."/>
            <person name="Lokyitsang Y."/>
            <person name="Lubonja R."/>
            <person name="Lui A."/>
            <person name="MacDonald P."/>
            <person name="Magnisalis V."/>
            <person name="Maru K."/>
            <person name="Matthews C."/>
            <person name="McCusker W."/>
            <person name="McDonough S."/>
            <person name="Mehta T."/>
            <person name="Meldrim J."/>
            <person name="Meneus L."/>
            <person name="Mihai O."/>
            <person name="Mihalev A."/>
            <person name="Mihova T."/>
            <person name="Mittelman R."/>
            <person name="Mlenga V."/>
            <person name="Montmayeur A."/>
            <person name="Mulrain L."/>
            <person name="Navidi A."/>
            <person name="Naylor J."/>
            <person name="Negash T."/>
            <person name="Nguyen T."/>
            <person name="Nguyen N."/>
            <person name="Nicol R."/>
            <person name="Norbu C."/>
            <person name="Norbu N."/>
            <person name="Novod N."/>
            <person name="O'Neill B."/>
            <person name="Osman S."/>
            <person name="Markiewicz E."/>
            <person name="Oyono O.L."/>
            <person name="Patti C."/>
            <person name="Phunkhang P."/>
            <person name="Pierre F."/>
            <person name="Priest M."/>
            <person name="Raghuraman S."/>
            <person name="Rege F."/>
            <person name="Reyes R."/>
            <person name="Rise C."/>
            <person name="Rogov P."/>
            <person name="Ross K."/>
            <person name="Ryan E."/>
            <person name="Settipalli S."/>
            <person name="Shea T."/>
            <person name="Sherpa N."/>
            <person name="Shi L."/>
            <person name="Shih D."/>
            <person name="Sparrow T."/>
            <person name="Spaulding J."/>
            <person name="Stalker J."/>
            <person name="Stange-Thomann N."/>
            <person name="Stavropoulos S."/>
            <person name="Stone C."/>
            <person name="Strader C."/>
            <person name="Tesfaye S."/>
            <person name="Thomson T."/>
            <person name="Thoulutsang Y."/>
            <person name="Thoulutsang D."/>
            <person name="Topham K."/>
            <person name="Topping I."/>
            <person name="Tsamla T."/>
            <person name="Vassiliev H."/>
            <person name="Vo A."/>
            <person name="Wangchuk T."/>
            <person name="Wangdi T."/>
            <person name="Weiand M."/>
            <person name="Wilkinson J."/>
            <person name="Wilson A."/>
            <person name="Yadav S."/>
            <person name="Young G."/>
            <person name="Yu Q."/>
            <person name="Zembek L."/>
            <person name="Zhong D."/>
            <person name="Zimmer A."/>
            <person name="Zwirko Z."/>
            <person name="Jaffe D.B."/>
            <person name="Alvarez P."/>
            <person name="Brockman W."/>
            <person name="Butler J."/>
            <person name="Chin C."/>
            <person name="Gnerre S."/>
            <person name="Grabherr M."/>
            <person name="Kleber M."/>
            <person name="Mauceli E."/>
            <person name="MacCallum I."/>
        </authorList>
    </citation>
    <scope>NUCLEOTIDE SEQUENCE [LARGE SCALE GENOMIC DNA]</scope>
    <source>
        <strain evidence="2">MSH-3 / Tucson 14011-0111.49</strain>
    </source>
</reference>
<proteinExistence type="predicted"/>
<protein>
    <submittedName>
        <fullName evidence="1">GL14951</fullName>
    </submittedName>
</protein>
<dbReference type="OrthoDB" id="310895at2759"/>
<dbReference type="GO" id="GO:0016491">
    <property type="term" value="F:oxidoreductase activity"/>
    <property type="evidence" value="ECO:0007669"/>
    <property type="project" value="InterPro"/>
</dbReference>
<gene>
    <name evidence="1" type="primary">Dper\GL14951</name>
    <name evidence="1" type="ORF">Dper_GL14951</name>
</gene>
<dbReference type="KEGG" id="dpe:6599270"/>
<keyword evidence="2" id="KW-1185">Reference proteome</keyword>
<sequence>MANKSVPAKKVLNSFQPAITSDMVNKLQLTPEPGAKISGLQDGSVAAWRSPQLMIVFEDGDLHSARQHLLDSLQNPFAEGAVATVLVQESVRDQFVGLVAQNLKRLESQVASHPSYIRTLAQIELLKANVIKANGDVDVPANASPLLVSDFISSYLGQQGPTGAITLHTFRTAREATQVNLKESVPYTRVSIWNEKLACAYEVLGHLAVDIFTINCFNPDLSPIRQAFVDNRNDVCLVKGYHYETLTINSKRRIIVFPVGTMFAN</sequence>
<dbReference type="SUPFAM" id="SSF53720">
    <property type="entry name" value="ALDH-like"/>
    <property type="match status" value="1"/>
</dbReference>
<dbReference type="Proteomes" id="UP000008744">
    <property type="component" value="Unassembled WGS sequence"/>
</dbReference>
<dbReference type="STRING" id="7234.B4H086"/>
<dbReference type="HOGENOM" id="CLU_072169_0_0_1"/>
<dbReference type="AlphaFoldDB" id="B4H086"/>
<dbReference type="PANTHER" id="PTHR21644">
    <property type="entry name" value="AT02555P-RELATED"/>
    <property type="match status" value="1"/>
</dbReference>
<name>B4H086_DROPE</name>
<accession>B4H086</accession>
<dbReference type="eggNOG" id="KOG2450">
    <property type="taxonomic scope" value="Eukaryota"/>
</dbReference>
<evidence type="ECO:0000313" key="1">
    <source>
        <dbReference type="EMBL" id="EDW29681.1"/>
    </source>
</evidence>
<evidence type="ECO:0000313" key="2">
    <source>
        <dbReference type="Proteomes" id="UP000008744"/>
    </source>
</evidence>
<dbReference type="Pfam" id="PF07368">
    <property type="entry name" value="DUF1487"/>
    <property type="match status" value="1"/>
</dbReference>
<organism evidence="2">
    <name type="scientific">Drosophila persimilis</name>
    <name type="common">Fruit fly</name>
    <dbReference type="NCBI Taxonomy" id="7234"/>
    <lineage>
        <taxon>Eukaryota</taxon>
        <taxon>Metazoa</taxon>
        <taxon>Ecdysozoa</taxon>
        <taxon>Arthropoda</taxon>
        <taxon>Hexapoda</taxon>
        <taxon>Insecta</taxon>
        <taxon>Pterygota</taxon>
        <taxon>Neoptera</taxon>
        <taxon>Endopterygota</taxon>
        <taxon>Diptera</taxon>
        <taxon>Brachycera</taxon>
        <taxon>Muscomorpha</taxon>
        <taxon>Ephydroidea</taxon>
        <taxon>Drosophilidae</taxon>
        <taxon>Drosophila</taxon>
        <taxon>Sophophora</taxon>
    </lineage>
</organism>